<reference evidence="2 3" key="1">
    <citation type="submission" date="2019-01" db="EMBL/GenBank/DDBJ databases">
        <title>Fusobacterium necrophorum Isolated From the Uterus of Dairy Cows.</title>
        <authorList>
            <person name="Francis A.M."/>
        </authorList>
    </citation>
    <scope>NUCLEOTIDE SEQUENCE [LARGE SCALE GENOMIC DNA]</scope>
    <source>
        <strain evidence="2 3">KG35</strain>
    </source>
</reference>
<gene>
    <name evidence="2" type="ORF">EPT53_09265</name>
</gene>
<dbReference type="Proteomes" id="UP000289216">
    <property type="component" value="Unassembled WGS sequence"/>
</dbReference>
<dbReference type="RefSeq" id="WP_129491596.1">
    <property type="nucleotide sequence ID" value="NZ_SBAP01000025.1"/>
</dbReference>
<comment type="caution">
    <text evidence="2">The sequence shown here is derived from an EMBL/GenBank/DDBJ whole genome shotgun (WGS) entry which is preliminary data.</text>
</comment>
<dbReference type="AlphaFoldDB" id="A0A4Q2KXJ9"/>
<proteinExistence type="predicted"/>
<evidence type="ECO:0000313" key="3">
    <source>
        <dbReference type="Proteomes" id="UP000289216"/>
    </source>
</evidence>
<dbReference type="EMBL" id="SBAP01000025">
    <property type="protein sequence ID" value="RXZ68592.1"/>
    <property type="molecule type" value="Genomic_DNA"/>
</dbReference>
<dbReference type="SUPFAM" id="SSF82185">
    <property type="entry name" value="Histone H3 K4-specific methyltransferase SET7/9 N-terminal domain"/>
    <property type="match status" value="1"/>
</dbReference>
<evidence type="ECO:0000256" key="1">
    <source>
        <dbReference type="SAM" id="MobiDB-lite"/>
    </source>
</evidence>
<organism evidence="2 3">
    <name type="scientific">Fusobacterium necrophorum</name>
    <dbReference type="NCBI Taxonomy" id="859"/>
    <lineage>
        <taxon>Bacteria</taxon>
        <taxon>Fusobacteriati</taxon>
        <taxon>Fusobacteriota</taxon>
        <taxon>Fusobacteriia</taxon>
        <taxon>Fusobacteriales</taxon>
        <taxon>Fusobacteriaceae</taxon>
        <taxon>Fusobacterium</taxon>
    </lineage>
</organism>
<accession>A0A4Q2KXJ9</accession>
<evidence type="ECO:0008006" key="4">
    <source>
        <dbReference type="Google" id="ProtNLM"/>
    </source>
</evidence>
<evidence type="ECO:0000313" key="2">
    <source>
        <dbReference type="EMBL" id="RXZ68592.1"/>
    </source>
</evidence>
<name>A0A4Q2KXJ9_9FUSO</name>
<dbReference type="Gene3D" id="2.20.110.10">
    <property type="entry name" value="Histone H3 K4-specific methyltransferase SET7/9 N-terminal domain"/>
    <property type="match status" value="1"/>
</dbReference>
<sequence>MKEDMKKITYYLNGKIKEKYHLNERGKREGEYILFTENGELETKGNYKDGIKDGKWEYKKEGYDSFWKEGKEIKISRGRNGVRQSVYVREDIVEEYVNSVRKYIFVKEDEIEVEKRKVSNSWSKKKQKEEKGNGR</sequence>
<feature type="region of interest" description="Disordered" evidence="1">
    <location>
        <begin position="116"/>
        <end position="135"/>
    </location>
</feature>
<protein>
    <recommendedName>
        <fullName evidence="4">MORN repeat protein</fullName>
    </recommendedName>
</protein>